<keyword evidence="2" id="KW-0805">Transcription regulation</keyword>
<dbReference type="PRINTS" id="PR00455">
    <property type="entry name" value="HTHTETR"/>
</dbReference>
<dbReference type="EMBL" id="QMDX01000007">
    <property type="protein sequence ID" value="TSD13571.1"/>
    <property type="molecule type" value="Genomic_DNA"/>
</dbReference>
<dbReference type="Gene3D" id="1.10.357.10">
    <property type="entry name" value="Tetracycline Repressor, domain 2"/>
    <property type="match status" value="1"/>
</dbReference>
<feature type="DNA-binding region" description="H-T-H motif" evidence="5">
    <location>
        <begin position="35"/>
        <end position="54"/>
    </location>
</feature>
<reference evidence="7 8" key="1">
    <citation type="submission" date="2018-06" db="EMBL/GenBank/DDBJ databases">
        <title>Natronomonas sp. F16-60 a new haloarchaeon isolated from a solar saltern of Isla Cristina, Huelva, Spain.</title>
        <authorList>
            <person name="Duran-Viseras A."/>
            <person name="Sanchez-Porro C."/>
            <person name="Ventosa A."/>
        </authorList>
    </citation>
    <scope>NUCLEOTIDE SEQUENCE [LARGE SCALE GENOMIC DNA]</scope>
    <source>
        <strain evidence="7 8">F16-60</strain>
    </source>
</reference>
<comment type="caution">
    <text evidence="7">The sequence shown here is derived from an EMBL/GenBank/DDBJ whole genome shotgun (WGS) entry which is preliminary data.</text>
</comment>
<dbReference type="InterPro" id="IPR036271">
    <property type="entry name" value="Tet_transcr_reg_TetR-rel_C_sf"/>
</dbReference>
<evidence type="ECO:0000313" key="8">
    <source>
        <dbReference type="Proteomes" id="UP000319894"/>
    </source>
</evidence>
<dbReference type="InterPro" id="IPR009057">
    <property type="entry name" value="Homeodomain-like_sf"/>
</dbReference>
<dbReference type="RefSeq" id="WP_144262440.1">
    <property type="nucleotide sequence ID" value="NZ_QMDX01000007.1"/>
</dbReference>
<dbReference type="InterPro" id="IPR050109">
    <property type="entry name" value="HTH-type_TetR-like_transc_reg"/>
</dbReference>
<dbReference type="InParanoid" id="A0A554N837"/>
<dbReference type="InterPro" id="IPR039538">
    <property type="entry name" value="BetI_C"/>
</dbReference>
<feature type="domain" description="HTH tetR-type" evidence="6">
    <location>
        <begin position="12"/>
        <end position="72"/>
    </location>
</feature>
<protein>
    <submittedName>
        <fullName evidence="7">TetR/AcrR family transcriptional regulator</fullName>
    </submittedName>
</protein>
<dbReference type="AlphaFoldDB" id="A0A554N837"/>
<keyword evidence="8" id="KW-1185">Reference proteome</keyword>
<evidence type="ECO:0000313" key="7">
    <source>
        <dbReference type="EMBL" id="TSD13571.1"/>
    </source>
</evidence>
<keyword evidence="1" id="KW-0678">Repressor</keyword>
<evidence type="ECO:0000256" key="4">
    <source>
        <dbReference type="ARBA" id="ARBA00023163"/>
    </source>
</evidence>
<dbReference type="SUPFAM" id="SSF48498">
    <property type="entry name" value="Tetracyclin repressor-like, C-terminal domain"/>
    <property type="match status" value="1"/>
</dbReference>
<dbReference type="GO" id="GO:0003677">
    <property type="term" value="F:DNA binding"/>
    <property type="evidence" value="ECO:0007669"/>
    <property type="project" value="UniProtKB-UniRule"/>
</dbReference>
<dbReference type="SUPFAM" id="SSF46689">
    <property type="entry name" value="Homeodomain-like"/>
    <property type="match status" value="1"/>
</dbReference>
<organism evidence="7 8">
    <name type="scientific">Haloglomus irregulare</name>
    <dbReference type="NCBI Taxonomy" id="2234134"/>
    <lineage>
        <taxon>Archaea</taxon>
        <taxon>Methanobacteriati</taxon>
        <taxon>Methanobacteriota</taxon>
        <taxon>Stenosarchaea group</taxon>
        <taxon>Halobacteria</taxon>
        <taxon>Halobacteriales</taxon>
        <taxon>Natronomonadaceae</taxon>
        <taxon>Haloglomus</taxon>
    </lineage>
</organism>
<evidence type="ECO:0000259" key="6">
    <source>
        <dbReference type="PROSITE" id="PS50977"/>
    </source>
</evidence>
<dbReference type="PANTHER" id="PTHR30328">
    <property type="entry name" value="TRANSCRIPTIONAL REPRESSOR"/>
    <property type="match status" value="1"/>
</dbReference>
<evidence type="ECO:0000256" key="3">
    <source>
        <dbReference type="ARBA" id="ARBA00023125"/>
    </source>
</evidence>
<evidence type="ECO:0000256" key="1">
    <source>
        <dbReference type="ARBA" id="ARBA00022491"/>
    </source>
</evidence>
<gene>
    <name evidence="7" type="ORF">DP107_12205</name>
</gene>
<dbReference type="Pfam" id="PF00440">
    <property type="entry name" value="TetR_N"/>
    <property type="match status" value="1"/>
</dbReference>
<proteinExistence type="predicted"/>
<dbReference type="InterPro" id="IPR001647">
    <property type="entry name" value="HTH_TetR"/>
</dbReference>
<dbReference type="OrthoDB" id="135877at2157"/>
<dbReference type="Proteomes" id="UP000319894">
    <property type="component" value="Unassembled WGS sequence"/>
</dbReference>
<dbReference type="Pfam" id="PF13977">
    <property type="entry name" value="TetR_C_6"/>
    <property type="match status" value="1"/>
</dbReference>
<keyword evidence="4" id="KW-0804">Transcription</keyword>
<dbReference type="PANTHER" id="PTHR30328:SF54">
    <property type="entry name" value="HTH-TYPE TRANSCRIPTIONAL REPRESSOR SCO4008"/>
    <property type="match status" value="1"/>
</dbReference>
<keyword evidence="3 5" id="KW-0238">DNA-binding</keyword>
<dbReference type="PROSITE" id="PS50977">
    <property type="entry name" value="HTH_TETR_2"/>
    <property type="match status" value="1"/>
</dbReference>
<evidence type="ECO:0000256" key="5">
    <source>
        <dbReference type="PROSITE-ProRule" id="PRU00335"/>
    </source>
</evidence>
<name>A0A554N837_9EURY</name>
<sequence length="198" mass="22681">MTDSISFFQNPEDTREEMLEATFYALRRHGYADLTISKIGNELGKSQSVIYYHYENKDELLVDLLDYMLEQVENQVPPPSKSPEEYIKIIIDEIFGSNSNSVRVSQVVIELRAQAAHNDDYTRLFRKSDSLIQSQIARTIQAGVDEGVFDVDDTSQTAALFHTVLIGIQAEQITSDDKTIDHVKDEFQRYVEQCLFSE</sequence>
<evidence type="ECO:0000256" key="2">
    <source>
        <dbReference type="ARBA" id="ARBA00023015"/>
    </source>
</evidence>
<accession>A0A554N837</accession>